<evidence type="ECO:0000313" key="2">
    <source>
        <dbReference type="EMBL" id="QNP50754.1"/>
    </source>
</evidence>
<keyword evidence="3" id="KW-1185">Reference proteome</keyword>
<dbReference type="RefSeq" id="WP_187731072.1">
    <property type="nucleotide sequence ID" value="NZ_BMFN01000001.1"/>
</dbReference>
<dbReference type="CDD" id="cd05269">
    <property type="entry name" value="TMR_SDR_a"/>
    <property type="match status" value="1"/>
</dbReference>
<dbReference type="Gene3D" id="3.40.50.720">
    <property type="entry name" value="NAD(P)-binding Rossmann-like Domain"/>
    <property type="match status" value="1"/>
</dbReference>
<feature type="domain" description="NmrA-like" evidence="1">
    <location>
        <begin position="2"/>
        <end position="248"/>
    </location>
</feature>
<protein>
    <submittedName>
        <fullName evidence="2">SDR family oxidoreductase</fullName>
    </submittedName>
</protein>
<dbReference type="Proteomes" id="UP000516093">
    <property type="component" value="Chromosome"/>
</dbReference>
<dbReference type="SUPFAM" id="SSF51735">
    <property type="entry name" value="NAD(P)-binding Rossmann-fold domains"/>
    <property type="match status" value="1"/>
</dbReference>
<evidence type="ECO:0000259" key="1">
    <source>
        <dbReference type="Pfam" id="PF05368"/>
    </source>
</evidence>
<dbReference type="PANTHER" id="PTHR43162">
    <property type="match status" value="1"/>
</dbReference>
<dbReference type="KEGG" id="hqi:H9L05_11175"/>
<dbReference type="Pfam" id="PF05368">
    <property type="entry name" value="NmrA"/>
    <property type="match status" value="1"/>
</dbReference>
<organism evidence="2 3">
    <name type="scientific">Hymenobacter qilianensis</name>
    <dbReference type="NCBI Taxonomy" id="1385715"/>
    <lineage>
        <taxon>Bacteria</taxon>
        <taxon>Pseudomonadati</taxon>
        <taxon>Bacteroidota</taxon>
        <taxon>Cytophagia</taxon>
        <taxon>Cytophagales</taxon>
        <taxon>Hymenobacteraceae</taxon>
        <taxon>Hymenobacter</taxon>
    </lineage>
</organism>
<sequence length="294" mass="31751">MSHTILVTGATGTVGSELVLALANRGVTVRAGVHSIIKGDRFSHITSGVQLVEMDFHKPESLHVALTGVGRVFMITPVTEDQVAISKQFIDIAKQAGVRQIVRLSVIGAEAEPGTQFGRWHREVEKYLEQSGLAYCILRPGGFMQNFVEQYGPSIRREGKFYLPLGEAKVAYIDVRDIAAVAATILTADIKQHQGKAYTLTGPAAVSGQEIAQAISKACGRAVEYVDVPEAAARQAMAQQLPAWLTDALLELHAISRAGYAADTTSTMQELTGHAPHTIEQFAHDNQHCFHPAS</sequence>
<gene>
    <name evidence="2" type="ORF">H9L05_11175</name>
</gene>
<dbReference type="EMBL" id="CP060784">
    <property type="protein sequence ID" value="QNP50754.1"/>
    <property type="molecule type" value="Genomic_DNA"/>
</dbReference>
<dbReference type="PANTHER" id="PTHR43162:SF1">
    <property type="entry name" value="PRESTALK A DIFFERENTIATION PROTEIN A"/>
    <property type="match status" value="1"/>
</dbReference>
<accession>A0A7H0GR38</accession>
<dbReference type="InterPro" id="IPR051604">
    <property type="entry name" value="Ergot_Alk_Oxidoreductase"/>
</dbReference>
<name>A0A7H0GR38_9BACT</name>
<reference evidence="2 3" key="1">
    <citation type="submission" date="2020-08" db="EMBL/GenBank/DDBJ databases">
        <title>Genome sequence of Hymenobacter qilianensis JCM 19763T.</title>
        <authorList>
            <person name="Hyun D.-W."/>
            <person name="Bae J.-W."/>
        </authorList>
    </citation>
    <scope>NUCLEOTIDE SEQUENCE [LARGE SCALE GENOMIC DNA]</scope>
    <source>
        <strain evidence="2 3">JCM 19763</strain>
    </source>
</reference>
<proteinExistence type="predicted"/>
<dbReference type="InterPro" id="IPR008030">
    <property type="entry name" value="NmrA-like"/>
</dbReference>
<dbReference type="Gene3D" id="3.90.25.10">
    <property type="entry name" value="UDP-galactose 4-epimerase, domain 1"/>
    <property type="match status" value="1"/>
</dbReference>
<dbReference type="InterPro" id="IPR036291">
    <property type="entry name" value="NAD(P)-bd_dom_sf"/>
</dbReference>
<dbReference type="AlphaFoldDB" id="A0A7H0GR38"/>
<evidence type="ECO:0000313" key="3">
    <source>
        <dbReference type="Proteomes" id="UP000516093"/>
    </source>
</evidence>